<feature type="compositionally biased region" description="Low complexity" evidence="1">
    <location>
        <begin position="208"/>
        <end position="218"/>
    </location>
</feature>
<feature type="compositionally biased region" description="Pro residues" evidence="1">
    <location>
        <begin position="262"/>
        <end position="274"/>
    </location>
</feature>
<feature type="compositionally biased region" description="Basic and acidic residues" evidence="1">
    <location>
        <begin position="242"/>
        <end position="255"/>
    </location>
</feature>
<feature type="compositionally biased region" description="Basic and acidic residues" evidence="1">
    <location>
        <begin position="324"/>
        <end position="337"/>
    </location>
</feature>
<proteinExistence type="predicted"/>
<feature type="compositionally biased region" description="Pro residues" evidence="1">
    <location>
        <begin position="297"/>
        <end position="312"/>
    </location>
</feature>
<reference evidence="3" key="1">
    <citation type="journal article" date="2019" name="Int. J. Syst. Evol. Microbiol.">
        <title>The Global Catalogue of Microorganisms (GCM) 10K type strain sequencing project: providing services to taxonomists for standard genome sequencing and annotation.</title>
        <authorList>
            <consortium name="The Broad Institute Genomics Platform"/>
            <consortium name="The Broad Institute Genome Sequencing Center for Infectious Disease"/>
            <person name="Wu L."/>
            <person name="Ma J."/>
        </authorList>
    </citation>
    <scope>NUCLEOTIDE SEQUENCE [LARGE SCALE GENOMIC DNA]</scope>
    <source>
        <strain evidence="3">TBRC 5832</strain>
    </source>
</reference>
<comment type="caution">
    <text evidence="2">The sequence shown here is derived from an EMBL/GenBank/DDBJ whole genome shotgun (WGS) entry which is preliminary data.</text>
</comment>
<organism evidence="2 3">
    <name type="scientific">Actinoplanes subglobosus</name>
    <dbReference type="NCBI Taxonomy" id="1547892"/>
    <lineage>
        <taxon>Bacteria</taxon>
        <taxon>Bacillati</taxon>
        <taxon>Actinomycetota</taxon>
        <taxon>Actinomycetes</taxon>
        <taxon>Micromonosporales</taxon>
        <taxon>Micromonosporaceae</taxon>
        <taxon>Actinoplanes</taxon>
    </lineage>
</organism>
<evidence type="ECO:0000313" key="2">
    <source>
        <dbReference type="EMBL" id="MFC4066768.1"/>
    </source>
</evidence>
<keyword evidence="3" id="KW-1185">Reference proteome</keyword>
<evidence type="ECO:0000313" key="3">
    <source>
        <dbReference type="Proteomes" id="UP001595867"/>
    </source>
</evidence>
<protein>
    <submittedName>
        <fullName evidence="2">Uncharacterized protein</fullName>
    </submittedName>
</protein>
<sequence length="473" mass="49552">MLEVMFVIGFLSYLIQNAATGIISAARGELPPGARLRMAEIDAARAAGAAAPARYRMRDYVGDWISDALQQARDDRRERAEAARRGDDPQGPADGTGRVDEAPELDTTGSRRRPRRSADDGDWWDDQDAEPVIHGGGGYRVDPSSRGLWAWNCQRPNCPGKGFDLATEQEAIDGAAQHEQQTHDGETGPGTQVVGPPPAPQGSRVGDAPDLATTPAADSSVVDMKTSVTCNRCSHGVIGDDGNCRRCKLPDDRKPAAFPSPAASPAPQPAPSQPAPAGERPAAASSTTPRPAAPAAGSPPPAPAPSAEPQPVPARATEPGAPAEADRPPLRLVRPEDAPSGDAVPSTTGQDDRPTPQNTDSGQPGPEQGDTAVSTNAPAETSNINAVRAFLNELSEHVVGDLLAKVQTAHATLAGKNIDEGTLGILSRIQQQGQVLARLCTDGVDHVDTYHGQMEQAVNNTAEVADTDFYRAR</sequence>
<evidence type="ECO:0000256" key="1">
    <source>
        <dbReference type="SAM" id="MobiDB-lite"/>
    </source>
</evidence>
<feature type="compositionally biased region" description="Acidic residues" evidence="1">
    <location>
        <begin position="120"/>
        <end position="129"/>
    </location>
</feature>
<feature type="compositionally biased region" description="Polar residues" evidence="1">
    <location>
        <begin position="345"/>
        <end position="362"/>
    </location>
</feature>
<dbReference type="RefSeq" id="WP_378067741.1">
    <property type="nucleotide sequence ID" value="NZ_JBHSBL010000016.1"/>
</dbReference>
<feature type="region of interest" description="Disordered" evidence="1">
    <location>
        <begin position="175"/>
        <end position="378"/>
    </location>
</feature>
<accession>A0ABV8IRA6</accession>
<gene>
    <name evidence="2" type="ORF">ACFO0C_17660</name>
</gene>
<feature type="compositionally biased region" description="Basic and acidic residues" evidence="1">
    <location>
        <begin position="72"/>
        <end position="88"/>
    </location>
</feature>
<dbReference type="Proteomes" id="UP001595867">
    <property type="component" value="Unassembled WGS sequence"/>
</dbReference>
<feature type="compositionally biased region" description="Low complexity" evidence="1">
    <location>
        <begin position="275"/>
        <end position="296"/>
    </location>
</feature>
<dbReference type="EMBL" id="JBHSBL010000016">
    <property type="protein sequence ID" value="MFC4066768.1"/>
    <property type="molecule type" value="Genomic_DNA"/>
</dbReference>
<name>A0ABV8IRA6_9ACTN</name>
<feature type="region of interest" description="Disordered" evidence="1">
    <location>
        <begin position="72"/>
        <end position="140"/>
    </location>
</feature>